<proteinExistence type="predicted"/>
<protein>
    <submittedName>
        <fullName evidence="1">Uncharacterized protein</fullName>
    </submittedName>
</protein>
<keyword evidence="2" id="KW-1185">Reference proteome</keyword>
<organism evidence="1 2">
    <name type="scientific">Vigna mungo</name>
    <name type="common">Black gram</name>
    <name type="synonym">Phaseolus mungo</name>
    <dbReference type="NCBI Taxonomy" id="3915"/>
    <lineage>
        <taxon>Eukaryota</taxon>
        <taxon>Viridiplantae</taxon>
        <taxon>Streptophyta</taxon>
        <taxon>Embryophyta</taxon>
        <taxon>Tracheophyta</taxon>
        <taxon>Spermatophyta</taxon>
        <taxon>Magnoliopsida</taxon>
        <taxon>eudicotyledons</taxon>
        <taxon>Gunneridae</taxon>
        <taxon>Pentapetalae</taxon>
        <taxon>rosids</taxon>
        <taxon>fabids</taxon>
        <taxon>Fabales</taxon>
        <taxon>Fabaceae</taxon>
        <taxon>Papilionoideae</taxon>
        <taxon>50 kb inversion clade</taxon>
        <taxon>NPAAA clade</taxon>
        <taxon>indigoferoid/millettioid clade</taxon>
        <taxon>Phaseoleae</taxon>
        <taxon>Vigna</taxon>
    </lineage>
</organism>
<gene>
    <name evidence="1" type="ORF">V8G54_027820</name>
</gene>
<name>A0AAQ3MS93_VIGMU</name>
<evidence type="ECO:0000313" key="2">
    <source>
        <dbReference type="Proteomes" id="UP001374535"/>
    </source>
</evidence>
<reference evidence="1 2" key="1">
    <citation type="journal article" date="2023" name="Life. Sci Alliance">
        <title>Evolutionary insights into 3D genome organization and epigenetic landscape of Vigna mungo.</title>
        <authorList>
            <person name="Junaid A."/>
            <person name="Singh B."/>
            <person name="Bhatia S."/>
        </authorList>
    </citation>
    <scope>NUCLEOTIDE SEQUENCE [LARGE SCALE GENOMIC DNA]</scope>
    <source>
        <strain evidence="1">Urdbean</strain>
    </source>
</reference>
<dbReference type="Proteomes" id="UP001374535">
    <property type="component" value="Chromosome 9"/>
</dbReference>
<accession>A0AAQ3MS93</accession>
<dbReference type="AlphaFoldDB" id="A0AAQ3MS93"/>
<sequence length="125" mass="14705">MPSFLFVSTGTNCWNKTKKGPIHHTSRVNVFHSTKNATTQKLLNFSHLAGFTENECLLFLDSCTFSIHKLRCSATRESEVKPHNIFREEEYYRDEKRATMKERNRELLCERFIQREYVIVGVSEN</sequence>
<dbReference type="EMBL" id="CP144692">
    <property type="protein sequence ID" value="WVY95669.1"/>
    <property type="molecule type" value="Genomic_DNA"/>
</dbReference>
<evidence type="ECO:0000313" key="1">
    <source>
        <dbReference type="EMBL" id="WVY95669.1"/>
    </source>
</evidence>